<evidence type="ECO:0000256" key="4">
    <source>
        <dbReference type="ARBA" id="ARBA00022490"/>
    </source>
</evidence>
<dbReference type="InterPro" id="IPR006195">
    <property type="entry name" value="aa-tRNA-synth_II"/>
</dbReference>
<keyword evidence="4" id="KW-0963">Cytoplasm</keyword>
<evidence type="ECO:0000256" key="11">
    <source>
        <dbReference type="ARBA" id="ARBA00047844"/>
    </source>
</evidence>
<dbReference type="VEuPathDB" id="MicrosporidiaDB:AEWD_091720"/>
<feature type="domain" description="Aminoacyl-transfer RNA synthetases class-II family profile" evidence="12">
    <location>
        <begin position="202"/>
        <end position="494"/>
    </location>
</feature>
<sequence>MGKVSRTLDLKFFIVCACSQYWSKRYLPGIADGWVVPTCIDSFKSSQKQAPMSEKVEKEIGEQITKLDLSEYRSIELSKLSKENIGQKIRTFGWVANVRSQSTITFIELYAHYRTVKCVYQKKMHLTMCTSMTVYGTVSKNFGKKDAHEFEIQVEGVEIYNGAIAPSFPLNEDSSVNAILTNGHLGLRTKKRQLFLKARGHLLKIIRDFYFEGEYTEVTPPTMVQTQVEGGSTLFKLDYYGEDAYLTQSSQLYLETVVPASHRAYCIMPSYRAEKSRTRRHLSEYTHVEAEMADIDLDGLISSIEALVSYSMRRFYEEMKSDILSVFPEFEFHKVPRTPFKRIKYSEAIELLKSKGYKKEDNTDFELGDDIPDAAERYLVEVVGDGCPVFLTHFLVGHKPFYMRKDENDKGLTESTDLLFPGIGEILGGSMRQDTYEDLIEGFRRENINIDPYYWYLDMARFGPCKHGGYGLGFERFLMGLMRYESVDEATLYPRKVSRCQP</sequence>
<dbReference type="PANTHER" id="PTHR22594">
    <property type="entry name" value="ASPARTYL/LYSYL-TRNA SYNTHETASE"/>
    <property type="match status" value="1"/>
</dbReference>
<dbReference type="AlphaFoldDB" id="M1KAR6"/>
<evidence type="ECO:0000256" key="3">
    <source>
        <dbReference type="ARBA" id="ARBA00012816"/>
    </source>
</evidence>
<keyword evidence="5" id="KW-0436">Ligase</keyword>
<organism evidence="13">
    <name type="scientific">Encephalitozoon cuniculi</name>
    <name type="common">Microsporidian parasite</name>
    <dbReference type="NCBI Taxonomy" id="6035"/>
    <lineage>
        <taxon>Eukaryota</taxon>
        <taxon>Fungi</taxon>
        <taxon>Fungi incertae sedis</taxon>
        <taxon>Microsporidia</taxon>
        <taxon>Unikaryonidae</taxon>
        <taxon>Encephalitozoon</taxon>
    </lineage>
</organism>
<dbReference type="EMBL" id="KC513616">
    <property type="protein sequence ID" value="AGE96310.1"/>
    <property type="molecule type" value="Genomic_DNA"/>
</dbReference>
<protein>
    <recommendedName>
        <fullName evidence="3">asparagine--tRNA ligase</fullName>
        <ecNumber evidence="3">6.1.1.22</ecNumber>
    </recommendedName>
    <alternativeName>
        <fullName evidence="10">Asparaginyl-tRNA synthetase</fullName>
    </alternativeName>
</protein>
<comment type="subcellular location">
    <subcellularLocation>
        <location evidence="1">Cytoplasm</location>
    </subcellularLocation>
</comment>
<evidence type="ECO:0000256" key="6">
    <source>
        <dbReference type="ARBA" id="ARBA00022741"/>
    </source>
</evidence>
<evidence type="ECO:0000256" key="7">
    <source>
        <dbReference type="ARBA" id="ARBA00022840"/>
    </source>
</evidence>
<reference evidence="13" key="1">
    <citation type="journal article" date="2013" name="Eukaryot. Cell">
        <title>Extremely Reduced Levels of Heterozygosity in the Vertebrate Pathogen Encephalitozoon cuniculi.</title>
        <authorList>
            <person name="Selman M."/>
            <person name="Sak B."/>
            <person name="Kvac M."/>
            <person name="Farinelli L."/>
            <person name="Weiss L.M."/>
            <person name="Corradi N."/>
        </authorList>
    </citation>
    <scope>NUCLEOTIDE SEQUENCE</scope>
</reference>
<evidence type="ECO:0000256" key="8">
    <source>
        <dbReference type="ARBA" id="ARBA00022917"/>
    </source>
</evidence>
<name>M1KAR6_ENCCN</name>
<dbReference type="Gene3D" id="3.30.930.10">
    <property type="entry name" value="Bira Bifunctional Protein, Domain 2"/>
    <property type="match status" value="1"/>
</dbReference>
<comment type="similarity">
    <text evidence="2">Belongs to the class-II aminoacyl-tRNA synthetase family.</text>
</comment>
<dbReference type="VEuPathDB" id="MicrosporidiaDB:AEWR_091680"/>
<evidence type="ECO:0000256" key="5">
    <source>
        <dbReference type="ARBA" id="ARBA00022598"/>
    </source>
</evidence>
<dbReference type="SUPFAM" id="SSF55681">
    <property type="entry name" value="Class II aaRS and biotin synthetases"/>
    <property type="match status" value="1"/>
</dbReference>
<evidence type="ECO:0000256" key="1">
    <source>
        <dbReference type="ARBA" id="ARBA00004496"/>
    </source>
</evidence>
<dbReference type="GO" id="GO:0005737">
    <property type="term" value="C:cytoplasm"/>
    <property type="evidence" value="ECO:0007669"/>
    <property type="project" value="UniProtKB-SubCell"/>
</dbReference>
<proteinExistence type="inferred from homology"/>
<dbReference type="GO" id="GO:0004816">
    <property type="term" value="F:asparagine-tRNA ligase activity"/>
    <property type="evidence" value="ECO:0007669"/>
    <property type="project" value="UniProtKB-EC"/>
</dbReference>
<dbReference type="VEuPathDB" id="MicrosporidiaDB:AEWQ_091700"/>
<dbReference type="PROSITE" id="PS50862">
    <property type="entry name" value="AA_TRNA_LIGASE_II"/>
    <property type="match status" value="1"/>
</dbReference>
<evidence type="ECO:0000256" key="10">
    <source>
        <dbReference type="ARBA" id="ARBA00029886"/>
    </source>
</evidence>
<evidence type="ECO:0000256" key="9">
    <source>
        <dbReference type="ARBA" id="ARBA00023146"/>
    </source>
</evidence>
<dbReference type="GO" id="GO:0005524">
    <property type="term" value="F:ATP binding"/>
    <property type="evidence" value="ECO:0007669"/>
    <property type="project" value="UniProtKB-KW"/>
</dbReference>
<dbReference type="NCBIfam" id="TIGR00457">
    <property type="entry name" value="asnS"/>
    <property type="match status" value="1"/>
</dbReference>
<dbReference type="OMA" id="DCCLYPR"/>
<comment type="catalytic activity">
    <reaction evidence="11">
        <text>tRNA(Asn) + L-asparagine + ATP = L-asparaginyl-tRNA(Asn) + AMP + diphosphate + H(+)</text>
        <dbReference type="Rhea" id="RHEA:11180"/>
        <dbReference type="Rhea" id="RHEA-COMP:9659"/>
        <dbReference type="Rhea" id="RHEA-COMP:9674"/>
        <dbReference type="ChEBI" id="CHEBI:15378"/>
        <dbReference type="ChEBI" id="CHEBI:30616"/>
        <dbReference type="ChEBI" id="CHEBI:33019"/>
        <dbReference type="ChEBI" id="CHEBI:58048"/>
        <dbReference type="ChEBI" id="CHEBI:78442"/>
        <dbReference type="ChEBI" id="CHEBI:78515"/>
        <dbReference type="ChEBI" id="CHEBI:456215"/>
        <dbReference type="EC" id="6.1.1.22"/>
    </reaction>
</comment>
<gene>
    <name evidence="13" type="ORF">ECU09_1680</name>
</gene>
<dbReference type="InterPro" id="IPR004364">
    <property type="entry name" value="Aa-tRNA-synt_II"/>
</dbReference>
<keyword evidence="7" id="KW-0067">ATP-binding</keyword>
<keyword evidence="8" id="KW-0648">Protein biosynthesis</keyword>
<accession>M1KAR6</accession>
<dbReference type="Gene3D" id="2.40.50.140">
    <property type="entry name" value="Nucleic acid-binding proteins"/>
    <property type="match status" value="1"/>
</dbReference>
<dbReference type="Pfam" id="PF00152">
    <property type="entry name" value="tRNA-synt_2"/>
    <property type="match status" value="1"/>
</dbReference>
<keyword evidence="6" id="KW-0547">Nucleotide-binding</keyword>
<dbReference type="PRINTS" id="PR01042">
    <property type="entry name" value="TRNASYNTHASP"/>
</dbReference>
<dbReference type="SUPFAM" id="SSF50249">
    <property type="entry name" value="Nucleic acid-binding proteins"/>
    <property type="match status" value="1"/>
</dbReference>
<dbReference type="GO" id="GO:0006421">
    <property type="term" value="P:asparaginyl-tRNA aminoacylation"/>
    <property type="evidence" value="ECO:0007669"/>
    <property type="project" value="InterPro"/>
</dbReference>
<dbReference type="PANTHER" id="PTHR22594:SF16">
    <property type="entry name" value="ASPARAGINE--TRNA LIGASE, CYTOPLASMIC"/>
    <property type="match status" value="1"/>
</dbReference>
<keyword evidence="9 13" id="KW-0030">Aminoacyl-tRNA synthetase</keyword>
<dbReference type="VEuPathDB" id="MicrosporidiaDB:M970_091680"/>
<evidence type="ECO:0000256" key="2">
    <source>
        <dbReference type="ARBA" id="ARBA00008226"/>
    </source>
</evidence>
<dbReference type="InterPro" id="IPR045864">
    <property type="entry name" value="aa-tRNA-synth_II/BPL/LPL"/>
</dbReference>
<dbReference type="InterPro" id="IPR012340">
    <property type="entry name" value="NA-bd_OB-fold"/>
</dbReference>
<dbReference type="InterPro" id="IPR004522">
    <property type="entry name" value="Asn-tRNA-ligase"/>
</dbReference>
<dbReference type="VEuPathDB" id="MicrosporidiaDB:ECU09_1680"/>
<evidence type="ECO:0000313" key="13">
    <source>
        <dbReference type="EMBL" id="AGE96310.1"/>
    </source>
</evidence>
<evidence type="ECO:0000259" key="12">
    <source>
        <dbReference type="PROSITE" id="PS50862"/>
    </source>
</evidence>
<dbReference type="InterPro" id="IPR002312">
    <property type="entry name" value="Asp/Asn-tRNA-synth_IIb"/>
</dbReference>
<dbReference type="EC" id="6.1.1.22" evidence="3"/>